<dbReference type="VEuPathDB" id="FungiDB:TRIVIDRAFT_53060"/>
<dbReference type="HOGENOM" id="CLU_123479_1_0_1"/>
<organism evidence="2 3">
    <name type="scientific">Hypocrea virens (strain Gv29-8 / FGSC 10586)</name>
    <name type="common">Gliocladium virens</name>
    <name type="synonym">Trichoderma virens</name>
    <dbReference type="NCBI Taxonomy" id="413071"/>
    <lineage>
        <taxon>Eukaryota</taxon>
        <taxon>Fungi</taxon>
        <taxon>Dikarya</taxon>
        <taxon>Ascomycota</taxon>
        <taxon>Pezizomycotina</taxon>
        <taxon>Sordariomycetes</taxon>
        <taxon>Hypocreomycetidae</taxon>
        <taxon>Hypocreales</taxon>
        <taxon>Hypocreaceae</taxon>
        <taxon>Trichoderma</taxon>
    </lineage>
</organism>
<sequence>MRSSQALIAFLSATSWALPSNIKVNPKAVTSTTCTAPQIKINSHDINVALLSICGGIAGKIEQCQGNPSSRTGQSGDALLSLNATTPGQRINITKGRWERCMRAARAVCGDSPFTSTCIGGANDNKGNVNFSPAVQ</sequence>
<feature type="chain" id="PRO_5003524231" evidence="1">
    <location>
        <begin position="18"/>
        <end position="136"/>
    </location>
</feature>
<reference evidence="2 3" key="1">
    <citation type="journal article" date="2011" name="Genome Biol.">
        <title>Comparative genome sequence analysis underscores mycoparasitism as the ancestral life style of Trichoderma.</title>
        <authorList>
            <person name="Kubicek C.P."/>
            <person name="Herrera-Estrella A."/>
            <person name="Seidl-Seiboth V."/>
            <person name="Martinez D.A."/>
            <person name="Druzhinina I.S."/>
            <person name="Thon M."/>
            <person name="Zeilinger S."/>
            <person name="Casas-Flores S."/>
            <person name="Horwitz B.A."/>
            <person name="Mukherjee P.K."/>
            <person name="Mukherjee M."/>
            <person name="Kredics L."/>
            <person name="Alcaraz L.D."/>
            <person name="Aerts A."/>
            <person name="Antal Z."/>
            <person name="Atanasova L."/>
            <person name="Cervantes-Badillo M.G."/>
            <person name="Challacombe J."/>
            <person name="Chertkov O."/>
            <person name="McCluskey K."/>
            <person name="Coulpier F."/>
            <person name="Deshpande N."/>
            <person name="von Doehren H."/>
            <person name="Ebbole D.J."/>
            <person name="Esquivel-Naranjo E.U."/>
            <person name="Fekete E."/>
            <person name="Flipphi M."/>
            <person name="Glaser F."/>
            <person name="Gomez-Rodriguez E.Y."/>
            <person name="Gruber S."/>
            <person name="Han C."/>
            <person name="Henrissat B."/>
            <person name="Hermosa R."/>
            <person name="Hernandez-Onate M."/>
            <person name="Karaffa L."/>
            <person name="Kosti I."/>
            <person name="Le Crom S."/>
            <person name="Lindquist E."/>
            <person name="Lucas S."/>
            <person name="Luebeck M."/>
            <person name="Luebeck P.S."/>
            <person name="Margeot A."/>
            <person name="Metz B."/>
            <person name="Misra M."/>
            <person name="Nevalainen H."/>
            <person name="Omann M."/>
            <person name="Packer N."/>
            <person name="Perrone G."/>
            <person name="Uresti-Rivera E.E."/>
            <person name="Salamov A."/>
            <person name="Schmoll M."/>
            <person name="Seiboth B."/>
            <person name="Shapiro H."/>
            <person name="Sukno S."/>
            <person name="Tamayo-Ramos J.A."/>
            <person name="Tisch D."/>
            <person name="Wiest A."/>
            <person name="Wilkinson H.H."/>
            <person name="Zhang M."/>
            <person name="Coutinho P.M."/>
            <person name="Kenerley C.M."/>
            <person name="Monte E."/>
            <person name="Baker S.E."/>
            <person name="Grigoriev I.V."/>
        </authorList>
    </citation>
    <scope>NUCLEOTIDE SEQUENCE [LARGE SCALE GENOMIC DNA]</scope>
    <source>
        <strain evidence="3">Gv29-8 / FGSC 10586</strain>
    </source>
</reference>
<accession>G9MV19</accession>
<gene>
    <name evidence="2" type="ORF">TRIVIDRAFT_53060</name>
</gene>
<feature type="signal peptide" evidence="1">
    <location>
        <begin position="1"/>
        <end position="17"/>
    </location>
</feature>
<dbReference type="AlphaFoldDB" id="G9MV19"/>
<evidence type="ECO:0000313" key="2">
    <source>
        <dbReference type="EMBL" id="EHK21740.1"/>
    </source>
</evidence>
<keyword evidence="3" id="KW-1185">Reference proteome</keyword>
<keyword evidence="1" id="KW-0732">Signal</keyword>
<protein>
    <submittedName>
        <fullName evidence="2">Uncharacterized protein</fullName>
    </submittedName>
</protein>
<evidence type="ECO:0000256" key="1">
    <source>
        <dbReference type="SAM" id="SignalP"/>
    </source>
</evidence>
<dbReference type="GeneID" id="25795272"/>
<dbReference type="OrthoDB" id="2097653at2759"/>
<proteinExistence type="predicted"/>
<dbReference type="InParanoid" id="G9MV19"/>
<dbReference type="Proteomes" id="UP000007115">
    <property type="component" value="Unassembled WGS sequence"/>
</dbReference>
<dbReference type="RefSeq" id="XP_013955934.1">
    <property type="nucleotide sequence ID" value="XM_014100459.1"/>
</dbReference>
<comment type="caution">
    <text evidence="2">The sequence shown here is derived from an EMBL/GenBank/DDBJ whole genome shotgun (WGS) entry which is preliminary data.</text>
</comment>
<dbReference type="OMA" id="DFHTSNV"/>
<dbReference type="EMBL" id="ABDF02000065">
    <property type="protein sequence ID" value="EHK21740.1"/>
    <property type="molecule type" value="Genomic_DNA"/>
</dbReference>
<dbReference type="eggNOG" id="ENOG502S9U1">
    <property type="taxonomic scope" value="Eukaryota"/>
</dbReference>
<evidence type="ECO:0000313" key="3">
    <source>
        <dbReference type="Proteomes" id="UP000007115"/>
    </source>
</evidence>
<name>G9MV19_HYPVG</name>